<name>A0A7X0AZL3_9PROT</name>
<comment type="caution">
    <text evidence="1">The sequence shown here is derived from an EMBL/GenBank/DDBJ whole genome shotgun (WGS) entry which is preliminary data.</text>
</comment>
<accession>A0A7X0AZL3</accession>
<sequence>MIDQTAPPIIVECQRQGGIAFPMRRPKITLDVAGLPAEERATLQHLVQAADMAGQPADYPGPGYPDALETQLTVIWPSHSATVRFRDGDGHPAPLDELAGWVLRHNRPEQEKK</sequence>
<evidence type="ECO:0000313" key="1">
    <source>
        <dbReference type="EMBL" id="MBB6251601.1"/>
    </source>
</evidence>
<gene>
    <name evidence="1" type="ORF">FHS74_002152</name>
</gene>
<protein>
    <submittedName>
        <fullName evidence="1">Uncharacterized protein</fullName>
    </submittedName>
</protein>
<dbReference type="EMBL" id="JACIIZ010000005">
    <property type="protein sequence ID" value="MBB6251601.1"/>
    <property type="molecule type" value="Genomic_DNA"/>
</dbReference>
<proteinExistence type="predicted"/>
<reference evidence="1 2" key="1">
    <citation type="submission" date="2020-08" db="EMBL/GenBank/DDBJ databases">
        <title>Genomic Encyclopedia of Type Strains, Phase IV (KMG-IV): sequencing the most valuable type-strain genomes for metagenomic binning, comparative biology and taxonomic classification.</title>
        <authorList>
            <person name="Goeker M."/>
        </authorList>
    </citation>
    <scope>NUCLEOTIDE SEQUENCE [LARGE SCALE GENOMIC DNA]</scope>
    <source>
        <strain evidence="1 2">DSM 22198</strain>
    </source>
</reference>
<dbReference type="InterPro" id="IPR049457">
    <property type="entry name" value="Emfourin"/>
</dbReference>
<keyword evidence="2" id="KW-1185">Reference proteome</keyword>
<evidence type="ECO:0000313" key="2">
    <source>
        <dbReference type="Proteomes" id="UP000539175"/>
    </source>
</evidence>
<dbReference type="Pfam" id="PF20242">
    <property type="entry name" value="Emfourin"/>
    <property type="match status" value="1"/>
</dbReference>
<dbReference type="RefSeq" id="WP_184800204.1">
    <property type="nucleotide sequence ID" value="NZ_JACIIZ010000005.1"/>
</dbReference>
<organism evidence="1 2">
    <name type="scientific">Nitrospirillum iridis</name>
    <dbReference type="NCBI Taxonomy" id="765888"/>
    <lineage>
        <taxon>Bacteria</taxon>
        <taxon>Pseudomonadati</taxon>
        <taxon>Pseudomonadota</taxon>
        <taxon>Alphaproteobacteria</taxon>
        <taxon>Rhodospirillales</taxon>
        <taxon>Azospirillaceae</taxon>
        <taxon>Nitrospirillum</taxon>
    </lineage>
</organism>
<dbReference type="Proteomes" id="UP000539175">
    <property type="component" value="Unassembled WGS sequence"/>
</dbReference>
<dbReference type="AlphaFoldDB" id="A0A7X0AZL3"/>